<dbReference type="InterPro" id="IPR013429">
    <property type="entry name" value="Regulatory_FmdB_Zinc_ribbon"/>
</dbReference>
<evidence type="ECO:0000313" key="3">
    <source>
        <dbReference type="EMBL" id="TQE93717.1"/>
    </source>
</evidence>
<comment type="caution">
    <text evidence="3">The sequence shown here is derived from an EMBL/GenBank/DDBJ whole genome shotgun (WGS) entry which is preliminary data.</text>
</comment>
<organism evidence="3 4">
    <name type="scientific">Litorilinea aerophila</name>
    <dbReference type="NCBI Taxonomy" id="1204385"/>
    <lineage>
        <taxon>Bacteria</taxon>
        <taxon>Bacillati</taxon>
        <taxon>Chloroflexota</taxon>
        <taxon>Caldilineae</taxon>
        <taxon>Caldilineales</taxon>
        <taxon>Caldilineaceae</taxon>
        <taxon>Litorilinea</taxon>
    </lineage>
</organism>
<gene>
    <name evidence="3" type="ORF">FKZ61_20105</name>
</gene>
<proteinExistence type="predicted"/>
<dbReference type="EMBL" id="VIGC01000034">
    <property type="protein sequence ID" value="TQE93717.1"/>
    <property type="molecule type" value="Genomic_DNA"/>
</dbReference>
<dbReference type="Pfam" id="PF09723">
    <property type="entry name" value="Zn_ribbon_8"/>
    <property type="match status" value="1"/>
</dbReference>
<dbReference type="PANTHER" id="PTHR34404:SF3">
    <property type="entry name" value="REGULATORY PROTEIN, FMDB FAMILY"/>
    <property type="match status" value="1"/>
</dbReference>
<name>A0A540VAA8_9CHLR</name>
<protein>
    <submittedName>
        <fullName evidence="3">Zinc ribbon domain-containing protein</fullName>
    </submittedName>
</protein>
<keyword evidence="4" id="KW-1185">Reference proteome</keyword>
<feature type="domain" description="Putative regulatory protein FmdB zinc ribbon" evidence="2">
    <location>
        <begin position="1"/>
        <end position="45"/>
    </location>
</feature>
<dbReference type="OrthoDB" id="9806664at2"/>
<dbReference type="NCBIfam" id="TIGR02605">
    <property type="entry name" value="CxxC_CxxC_SSSS"/>
    <property type="match status" value="1"/>
</dbReference>
<dbReference type="SMART" id="SM00834">
    <property type="entry name" value="CxxC_CXXC_SSSS"/>
    <property type="match status" value="1"/>
</dbReference>
<feature type="region of interest" description="Disordered" evidence="1">
    <location>
        <begin position="101"/>
        <end position="134"/>
    </location>
</feature>
<dbReference type="InParanoid" id="A0A540VAA8"/>
<dbReference type="AlphaFoldDB" id="A0A540VAA8"/>
<evidence type="ECO:0000313" key="4">
    <source>
        <dbReference type="Proteomes" id="UP000317371"/>
    </source>
</evidence>
<sequence>MPIYEYYCRSCRKRVSVFFRSIRAASEEEARCPECDGTQLRRLVSRVRVLRSEESRLEEMADPSLMAGLENEDPRALAHFMRRMSDEMGEPLDPEMSEVIDRLEAGEDPESIEQSMPELAGDGDFSASDDLDDL</sequence>
<dbReference type="Proteomes" id="UP000317371">
    <property type="component" value="Unassembled WGS sequence"/>
</dbReference>
<evidence type="ECO:0000256" key="1">
    <source>
        <dbReference type="SAM" id="MobiDB-lite"/>
    </source>
</evidence>
<accession>A0A540VAA8</accession>
<evidence type="ECO:0000259" key="2">
    <source>
        <dbReference type="SMART" id="SM00834"/>
    </source>
</evidence>
<dbReference type="PANTHER" id="PTHR34404">
    <property type="entry name" value="REGULATORY PROTEIN, FMDB FAMILY"/>
    <property type="match status" value="1"/>
</dbReference>
<dbReference type="RefSeq" id="WP_141611955.1">
    <property type="nucleotide sequence ID" value="NZ_VIGC02000034.1"/>
</dbReference>
<reference evidence="3 4" key="1">
    <citation type="submission" date="2019-06" db="EMBL/GenBank/DDBJ databases">
        <title>Genome sequence of Litorilinea aerophila BAA-2444.</title>
        <authorList>
            <person name="Maclea K.S."/>
            <person name="Maurais E.G."/>
            <person name="Iannazzi L.C."/>
        </authorList>
    </citation>
    <scope>NUCLEOTIDE SEQUENCE [LARGE SCALE GENOMIC DNA]</scope>
    <source>
        <strain evidence="3 4">ATCC BAA-2444</strain>
    </source>
</reference>